<dbReference type="Gene3D" id="3.40.50.720">
    <property type="entry name" value="NAD(P)-binding Rossmann-like Domain"/>
    <property type="match status" value="1"/>
</dbReference>
<dbReference type="PROSITE" id="PS00600">
    <property type="entry name" value="AA_TRANSFER_CLASS_3"/>
    <property type="match status" value="1"/>
</dbReference>
<reference evidence="5 8" key="2">
    <citation type="submission" date="2023-11" db="EMBL/GenBank/DDBJ databases">
        <title>Plant-associative lifestyle of Vibrio porteresiae and its evolutionary dynamics.</title>
        <authorList>
            <person name="Rameshkumar N."/>
            <person name="Kirti K."/>
        </authorList>
    </citation>
    <scope>NUCLEOTIDE SEQUENCE [LARGE SCALE GENOMIC DNA]</scope>
    <source>
        <strain evidence="5 8">MSSRF38</strain>
    </source>
</reference>
<dbReference type="InterPro" id="IPR015421">
    <property type="entry name" value="PyrdxlP-dep_Trfase_major"/>
</dbReference>
<proteinExistence type="predicted"/>
<evidence type="ECO:0000256" key="2">
    <source>
        <dbReference type="ARBA" id="ARBA00022576"/>
    </source>
</evidence>
<accession>A0A1Y6IMX4</accession>
<name>A0A1Y6IMX4_9VIBR</name>
<dbReference type="EC" id="2.6.1.82" evidence="6"/>
<evidence type="ECO:0000256" key="4">
    <source>
        <dbReference type="ARBA" id="ARBA00022898"/>
    </source>
</evidence>
<reference evidence="6 7" key="1">
    <citation type="submission" date="2017-05" db="EMBL/GenBank/DDBJ databases">
        <authorList>
            <person name="Song R."/>
            <person name="Chenine A.L."/>
            <person name="Ruprecht R.M."/>
        </authorList>
    </citation>
    <scope>NUCLEOTIDE SEQUENCE [LARGE SCALE GENOMIC DNA]</scope>
    <source>
        <strain evidence="6 7">CECT 7927</strain>
    </source>
</reference>
<evidence type="ECO:0000313" key="6">
    <source>
        <dbReference type="EMBL" id="SMR99014.1"/>
    </source>
</evidence>
<keyword evidence="2 6" id="KW-0032">Aminotransferase</keyword>
<dbReference type="AlphaFoldDB" id="A0A1Y6IMX4"/>
<keyword evidence="4" id="KW-0663">Pyridoxal phosphate</keyword>
<protein>
    <submittedName>
        <fullName evidence="5">Aminotransferase class III-fold pyridoxal phosphate-dependent enzyme</fullName>
    </submittedName>
    <submittedName>
        <fullName evidence="6">Putrescine aminotransferase</fullName>
        <ecNumber evidence="6">2.6.1.82</ecNumber>
    </submittedName>
</protein>
<dbReference type="InterPro" id="IPR049704">
    <property type="entry name" value="Aminotrans_3_PPA_site"/>
</dbReference>
<dbReference type="Gene3D" id="3.90.1150.10">
    <property type="entry name" value="Aspartate Aminotransferase, domain 1"/>
    <property type="match status" value="1"/>
</dbReference>
<organism evidence="6 7">
    <name type="scientific">Vibrio mangrovi</name>
    <dbReference type="NCBI Taxonomy" id="474394"/>
    <lineage>
        <taxon>Bacteria</taxon>
        <taxon>Pseudomonadati</taxon>
        <taxon>Pseudomonadota</taxon>
        <taxon>Gammaproteobacteria</taxon>
        <taxon>Vibrionales</taxon>
        <taxon>Vibrionaceae</taxon>
        <taxon>Vibrio</taxon>
    </lineage>
</organism>
<evidence type="ECO:0000256" key="3">
    <source>
        <dbReference type="ARBA" id="ARBA00022679"/>
    </source>
</evidence>
<dbReference type="EMBL" id="FXXI01000001">
    <property type="protein sequence ID" value="SMR99014.1"/>
    <property type="molecule type" value="Genomic_DNA"/>
</dbReference>
<dbReference type="SUPFAM" id="SSF53383">
    <property type="entry name" value="PLP-dependent transferases"/>
    <property type="match status" value="1"/>
</dbReference>
<dbReference type="PANTHER" id="PTHR11986">
    <property type="entry name" value="AMINOTRANSFERASE CLASS III"/>
    <property type="match status" value="1"/>
</dbReference>
<dbReference type="Proteomes" id="UP001283366">
    <property type="component" value="Unassembled WGS sequence"/>
</dbReference>
<evidence type="ECO:0000313" key="5">
    <source>
        <dbReference type="EMBL" id="MDW6004189.1"/>
    </source>
</evidence>
<dbReference type="PANTHER" id="PTHR11986:SF79">
    <property type="entry name" value="ACETYLORNITHINE AMINOTRANSFERASE, MITOCHONDRIAL"/>
    <property type="match status" value="1"/>
</dbReference>
<dbReference type="Gene3D" id="3.40.640.10">
    <property type="entry name" value="Type I PLP-dependent aspartate aminotransferase-like (Major domain)"/>
    <property type="match status" value="1"/>
</dbReference>
<keyword evidence="8" id="KW-1185">Reference proteome</keyword>
<keyword evidence="3 6" id="KW-0808">Transferase</keyword>
<evidence type="ECO:0000313" key="7">
    <source>
        <dbReference type="Proteomes" id="UP000196125"/>
    </source>
</evidence>
<dbReference type="GO" id="GO:0033094">
    <property type="term" value="F:putrescine--2-oxoglutarate transaminase activity"/>
    <property type="evidence" value="ECO:0007669"/>
    <property type="project" value="UniProtKB-EC"/>
</dbReference>
<dbReference type="InterPro" id="IPR005814">
    <property type="entry name" value="Aminotrans_3"/>
</dbReference>
<dbReference type="Pfam" id="PF00202">
    <property type="entry name" value="Aminotran_3"/>
    <property type="match status" value="1"/>
</dbReference>
<evidence type="ECO:0000313" key="8">
    <source>
        <dbReference type="Proteomes" id="UP001283366"/>
    </source>
</evidence>
<dbReference type="InterPro" id="IPR015424">
    <property type="entry name" value="PyrdxlP-dep_Trfase"/>
</dbReference>
<comment type="cofactor">
    <cofactor evidence="1">
        <name>pyridoxal 5'-phosphate</name>
        <dbReference type="ChEBI" id="CHEBI:597326"/>
    </cofactor>
</comment>
<dbReference type="OrthoDB" id="9801052at2"/>
<dbReference type="EMBL" id="JAWRCO010000001">
    <property type="protein sequence ID" value="MDW6004189.1"/>
    <property type="molecule type" value="Genomic_DNA"/>
</dbReference>
<dbReference type="RefSeq" id="WP_087479086.1">
    <property type="nucleotide sequence ID" value="NZ_AP024883.1"/>
</dbReference>
<sequence>MSRHLSIERTKLLELIKFNKNITSANGLYLYSEDGDKYLDFTTQFGAVPFGHNPDFLWKKLIEEKEKSPGIMIQPFHSEGAIRLSRKLIEVAPKGLEYVTFGCTGAEVVEIAIKMAKAKTKREAILSTRNSFHGKTMAAVLATGNEYYRECFYPVHESFSHVEYDDSEALEQALASKQYAAFIVEPVQGEGGMITPTPGYLKSCEQLCKKYGTLFIVDEVQTGLGRTGKLFACEHEQVEPDILLLSKTLSGGMIPISACLANKKAWSKDFGQRHSSTFANNHLATVVGYEVINKLVQDHSILANVQKTGRYLAEQLSALVEKYPQAFTSNHGIGLMQGLVLQDWDDEESYACQSLTDHGFIVALVSGYLLNRHNLFTMFALNNKNLLRIQPCYYVTEKEIDLLIHALEDVGELITHNRYSEILRVAIDLEPEPSHVSSHTYKDNHAVASGPKLGTFCFLVHPLNEISSVDCMPGGQNAYNQEETAKILDWMDKAKSQYNEAASAYYMPCIPSNNGGYVDGWLLFSMLTPSEMMSLSKAEKERLIASYVELAQEKEASVIGLGAFTSVITRSGTAVENCGTPVTTGNAFTALTSTDSIRQISQKKSIHLDQLTLGVVGASGSVGRLCLLDIGAEFQKIMLIGNARNGANVKKLEVVAGELLFKLFENPIVNLVSPVFQKLTSINTKEIINSQPIDQNSQHYPENAYRELFVAVRDHYLDVYGQLDDFPILLSNHVEETLPKCDVVITATSNGEAFIQPGLLAKNAIVCDVARPSDLLQEVIQSRSDITAYEGGLVRMPADLRFGRLNIVNLDSGVTLACLAETVVLTMSQADKNYSLGGISSIEEAREVFQMALSHGFRTHIDMKQITSLETDDQVMLAD</sequence>
<evidence type="ECO:0000256" key="1">
    <source>
        <dbReference type="ARBA" id="ARBA00001933"/>
    </source>
</evidence>
<dbReference type="Proteomes" id="UP000196125">
    <property type="component" value="Unassembled WGS sequence"/>
</dbReference>
<dbReference type="InterPro" id="IPR050103">
    <property type="entry name" value="Class-III_PLP-dep_AT"/>
</dbReference>
<dbReference type="CDD" id="cd00610">
    <property type="entry name" value="OAT_like"/>
    <property type="match status" value="1"/>
</dbReference>
<dbReference type="InterPro" id="IPR015422">
    <property type="entry name" value="PyrdxlP-dep_Trfase_small"/>
</dbReference>
<dbReference type="GO" id="GO:0030170">
    <property type="term" value="F:pyridoxal phosphate binding"/>
    <property type="evidence" value="ECO:0007669"/>
    <property type="project" value="InterPro"/>
</dbReference>
<dbReference type="FunFam" id="3.40.640.10:FF:000004">
    <property type="entry name" value="Acetylornithine aminotransferase"/>
    <property type="match status" value="1"/>
</dbReference>
<gene>
    <name evidence="6" type="primary">patA_1</name>
    <name evidence="5" type="ORF">SBX37_15115</name>
    <name evidence="6" type="ORF">VIM7927_00236</name>
</gene>
<dbReference type="GO" id="GO:0042802">
    <property type="term" value="F:identical protein binding"/>
    <property type="evidence" value="ECO:0007669"/>
    <property type="project" value="TreeGrafter"/>
</dbReference>